<dbReference type="FunFam" id="3.40.50.1100:FF:000040">
    <property type="entry name" value="L-serine dehydratase, putative"/>
    <property type="match status" value="1"/>
</dbReference>
<dbReference type="InterPro" id="IPR001926">
    <property type="entry name" value="TrpB-like_PALP"/>
</dbReference>
<evidence type="ECO:0000259" key="11">
    <source>
        <dbReference type="Pfam" id="PF00291"/>
    </source>
</evidence>
<evidence type="ECO:0000313" key="12">
    <source>
        <dbReference type="EMBL" id="CZS96732.1"/>
    </source>
</evidence>
<evidence type="ECO:0000256" key="6">
    <source>
        <dbReference type="ARBA" id="ARBA00022432"/>
    </source>
</evidence>
<evidence type="ECO:0000256" key="2">
    <source>
        <dbReference type="ARBA" id="ARBA00004496"/>
    </source>
</evidence>
<comment type="catalytic activity">
    <reaction evidence="10">
        <text>L-serine = pyruvate + NH4(+)</text>
        <dbReference type="Rhea" id="RHEA:19169"/>
        <dbReference type="ChEBI" id="CHEBI:15361"/>
        <dbReference type="ChEBI" id="CHEBI:28938"/>
        <dbReference type="ChEBI" id="CHEBI:33384"/>
        <dbReference type="EC" id="4.3.1.17"/>
    </reaction>
</comment>
<evidence type="ECO:0000256" key="4">
    <source>
        <dbReference type="ARBA" id="ARBA00010869"/>
    </source>
</evidence>
<dbReference type="Gene3D" id="3.40.50.1100">
    <property type="match status" value="2"/>
</dbReference>
<keyword evidence="6" id="KW-0312">Gluconeogenesis</keyword>
<name>A0A1E1KFG9_9HELO</name>
<dbReference type="PANTHER" id="PTHR48078:SF2">
    <property type="entry name" value="CATABOLIC L-SERINE_THREONINE DEHYDRATASE"/>
    <property type="match status" value="1"/>
</dbReference>
<dbReference type="OrthoDB" id="7773036at2759"/>
<protein>
    <recommendedName>
        <fullName evidence="5">L-serine ammonia-lyase</fullName>
        <ecNumber evidence="5">4.3.1.17</ecNumber>
    </recommendedName>
</protein>
<dbReference type="EMBL" id="FJUX01000028">
    <property type="protein sequence ID" value="CZS96732.1"/>
    <property type="molecule type" value="Genomic_DNA"/>
</dbReference>
<comment type="subcellular location">
    <subcellularLocation>
        <location evidence="2">Cytoplasm</location>
    </subcellularLocation>
</comment>
<evidence type="ECO:0000256" key="1">
    <source>
        <dbReference type="ARBA" id="ARBA00001933"/>
    </source>
</evidence>
<dbReference type="EC" id="4.3.1.17" evidence="5"/>
<comment type="similarity">
    <text evidence="4">Belongs to the serine/threonine dehydratase family.</text>
</comment>
<dbReference type="AlphaFoldDB" id="A0A1E1KFG9"/>
<keyword evidence="7" id="KW-0963">Cytoplasm</keyword>
<keyword evidence="8" id="KW-0663">Pyridoxal phosphate</keyword>
<dbReference type="SUPFAM" id="SSF53686">
    <property type="entry name" value="Tryptophan synthase beta subunit-like PLP-dependent enzymes"/>
    <property type="match status" value="1"/>
</dbReference>
<accession>A0A1E1KFG9</accession>
<dbReference type="Proteomes" id="UP000178912">
    <property type="component" value="Unassembled WGS sequence"/>
</dbReference>
<gene>
    <name evidence="12" type="ORF">RAG0_05938</name>
</gene>
<dbReference type="GO" id="GO:0003941">
    <property type="term" value="F:L-serine ammonia-lyase activity"/>
    <property type="evidence" value="ECO:0007669"/>
    <property type="project" value="UniProtKB-EC"/>
</dbReference>
<dbReference type="GO" id="GO:0006567">
    <property type="term" value="P:L-threonine catabolic process"/>
    <property type="evidence" value="ECO:0007669"/>
    <property type="project" value="TreeGrafter"/>
</dbReference>
<dbReference type="GO" id="GO:0006565">
    <property type="term" value="P:L-serine catabolic process"/>
    <property type="evidence" value="ECO:0007669"/>
    <property type="project" value="TreeGrafter"/>
</dbReference>
<dbReference type="GO" id="GO:0004794">
    <property type="term" value="F:threonine deaminase activity"/>
    <property type="evidence" value="ECO:0007669"/>
    <property type="project" value="TreeGrafter"/>
</dbReference>
<evidence type="ECO:0000256" key="7">
    <source>
        <dbReference type="ARBA" id="ARBA00022490"/>
    </source>
</evidence>
<organism evidence="12 13">
    <name type="scientific">Rhynchosporium agropyri</name>
    <dbReference type="NCBI Taxonomy" id="914238"/>
    <lineage>
        <taxon>Eukaryota</taxon>
        <taxon>Fungi</taxon>
        <taxon>Dikarya</taxon>
        <taxon>Ascomycota</taxon>
        <taxon>Pezizomycotina</taxon>
        <taxon>Leotiomycetes</taxon>
        <taxon>Helotiales</taxon>
        <taxon>Ploettnerulaceae</taxon>
        <taxon>Rhynchosporium</taxon>
    </lineage>
</organism>
<proteinExistence type="inferred from homology"/>
<evidence type="ECO:0000256" key="10">
    <source>
        <dbReference type="ARBA" id="ARBA00049406"/>
    </source>
</evidence>
<dbReference type="GO" id="GO:0005737">
    <property type="term" value="C:cytoplasm"/>
    <property type="evidence" value="ECO:0007669"/>
    <property type="project" value="UniProtKB-SubCell"/>
</dbReference>
<sequence>MTEHLWTRTPLIESPSLSSAAGCRIFLKLDNYQPSGSFKYRGISHLMQSAILDRSPESLTELHYYCSSGGNAGVACATAARWMGYPATVVIPTAASPLMVKKIRDLGAIVHQVGASWADADRYLKENLLAHDPHGFYVPPFDNPIIWEGASSMFEEVYEQIVDEQGFDGVVCSVGGGSLLTGIMTAIERNFTPSLRRPQPPKVLAVETRGAESLNASLTAGKHITLPKITSIATSLGVVRVASRAYELAQKNNVTSLVLSDAEAAMGSVRFAEDDNVLVEVSCGVALAAVYNGELRRAMGSEMSDTEWKEMKIVVAICGGSDVTPDLLENYKDRYLEEAPGVMSQSIDEAISFDFVGRRCSQSLGILGFDLSLSEKDSVAHSIRPYEITC</sequence>
<dbReference type="PANTHER" id="PTHR48078">
    <property type="entry name" value="THREONINE DEHYDRATASE, MITOCHONDRIAL-RELATED"/>
    <property type="match status" value="1"/>
</dbReference>
<dbReference type="GO" id="GO:0006094">
    <property type="term" value="P:gluconeogenesis"/>
    <property type="evidence" value="ECO:0007669"/>
    <property type="project" value="UniProtKB-KW"/>
</dbReference>
<comment type="cofactor">
    <cofactor evidence="1">
        <name>pyridoxal 5'-phosphate</name>
        <dbReference type="ChEBI" id="CHEBI:597326"/>
    </cofactor>
</comment>
<dbReference type="Pfam" id="PF00291">
    <property type="entry name" value="PALP"/>
    <property type="match status" value="1"/>
</dbReference>
<evidence type="ECO:0000256" key="3">
    <source>
        <dbReference type="ARBA" id="ARBA00004742"/>
    </source>
</evidence>
<dbReference type="InterPro" id="IPR036052">
    <property type="entry name" value="TrpB-like_PALP_sf"/>
</dbReference>
<evidence type="ECO:0000256" key="9">
    <source>
        <dbReference type="ARBA" id="ARBA00023239"/>
    </source>
</evidence>
<keyword evidence="9" id="KW-0456">Lyase</keyword>
<keyword evidence="13" id="KW-1185">Reference proteome</keyword>
<dbReference type="GO" id="GO:0009097">
    <property type="term" value="P:isoleucine biosynthetic process"/>
    <property type="evidence" value="ECO:0007669"/>
    <property type="project" value="TreeGrafter"/>
</dbReference>
<feature type="domain" description="Tryptophan synthase beta chain-like PALP" evidence="11">
    <location>
        <begin position="6"/>
        <end position="297"/>
    </location>
</feature>
<comment type="pathway">
    <text evidence="3">Carbohydrate biosynthesis; gluconeogenesis.</text>
</comment>
<evidence type="ECO:0000256" key="8">
    <source>
        <dbReference type="ARBA" id="ARBA00022898"/>
    </source>
</evidence>
<dbReference type="InterPro" id="IPR050147">
    <property type="entry name" value="Ser/Thr_Dehydratase"/>
</dbReference>
<reference evidence="13" key="1">
    <citation type="submission" date="2016-03" db="EMBL/GenBank/DDBJ databases">
        <authorList>
            <person name="Guldener U."/>
        </authorList>
    </citation>
    <scope>NUCLEOTIDE SEQUENCE [LARGE SCALE GENOMIC DNA]</scope>
    <source>
        <strain evidence="13">04CH-RAC-A.6.1</strain>
    </source>
</reference>
<evidence type="ECO:0000313" key="13">
    <source>
        <dbReference type="Proteomes" id="UP000178912"/>
    </source>
</evidence>
<evidence type="ECO:0000256" key="5">
    <source>
        <dbReference type="ARBA" id="ARBA00012093"/>
    </source>
</evidence>